<feature type="transmembrane region" description="Helical" evidence="3">
    <location>
        <begin position="265"/>
        <end position="286"/>
    </location>
</feature>
<dbReference type="Proteomes" id="UP000800094">
    <property type="component" value="Unassembled WGS sequence"/>
</dbReference>
<dbReference type="PANTHER" id="PTHR12482">
    <property type="entry name" value="LIPASE ROG1-RELATED-RELATED"/>
    <property type="match status" value="1"/>
</dbReference>
<protein>
    <submittedName>
        <fullName evidence="5">Lipase/serine esteras-like protein</fullName>
    </submittedName>
</protein>
<accession>A0A6A6IKG9</accession>
<dbReference type="OrthoDB" id="273452at2759"/>
<dbReference type="GO" id="GO:0016042">
    <property type="term" value="P:lipid catabolic process"/>
    <property type="evidence" value="ECO:0007669"/>
    <property type="project" value="UniProtKB-KW"/>
</dbReference>
<gene>
    <name evidence="5" type="ORF">BU26DRAFT_517663</name>
</gene>
<evidence type="ECO:0000256" key="2">
    <source>
        <dbReference type="ARBA" id="ARBA00022963"/>
    </source>
</evidence>
<evidence type="ECO:0000259" key="4">
    <source>
        <dbReference type="Pfam" id="PF05057"/>
    </source>
</evidence>
<sequence>MATKPDHLCVLVHGLWGNPEHLKFLSTSLREKHAEDKLHILVVKRNAGSFTYDGVETGGERVANEVEETLEELARSEHDIRKISVIGYSLGGLIARYAIGLLYARGVFEQIEPVNFTTFATPHLGVRTPLRGYHNHAWNVLGARTLSMSGRQLFMIDSFRDTGRPLLSVLADSDSIFVRALRQFKHRSLYANVVNDRTVTYYTAGISQTDPFEQPDAVKVNYIKGYENVIVDGDNPVSAKEPEALPAFHKRLTTGTRTAFQRAPIIAFFLVFIPIGSTLFIINSLIQSLRSRQRIRLHEEGKAGIDVGGYRIPVMINSARKEVEDIFEEMNNAQQQEYLEAGSEELASPTQPSSPLFFRRMSSAKHTETVDSDAESINDDKAVLKLDFPTLALTQHQFKMIENLDNVGFKKYPVFIHKHRHSHAAIIRRMDKEGFEEGRVVVKHWLTTFEL</sequence>
<dbReference type="EMBL" id="ML987193">
    <property type="protein sequence ID" value="KAF2250886.1"/>
    <property type="molecule type" value="Genomic_DNA"/>
</dbReference>
<dbReference type="InterPro" id="IPR007751">
    <property type="entry name" value="DUF676_lipase-like"/>
</dbReference>
<dbReference type="GO" id="GO:0047372">
    <property type="term" value="F:monoacylglycerol lipase activity"/>
    <property type="evidence" value="ECO:0007669"/>
    <property type="project" value="TreeGrafter"/>
</dbReference>
<feature type="domain" description="DUF676" evidence="4">
    <location>
        <begin position="4"/>
        <end position="203"/>
    </location>
</feature>
<dbReference type="Pfam" id="PF05057">
    <property type="entry name" value="DUF676"/>
    <property type="match status" value="1"/>
</dbReference>
<keyword evidence="6" id="KW-1185">Reference proteome</keyword>
<dbReference type="AlphaFoldDB" id="A0A6A6IKG9"/>
<dbReference type="GO" id="GO:0004622">
    <property type="term" value="F:phosphatidylcholine lysophospholipase activity"/>
    <property type="evidence" value="ECO:0007669"/>
    <property type="project" value="TreeGrafter"/>
</dbReference>
<evidence type="ECO:0000313" key="6">
    <source>
        <dbReference type="Proteomes" id="UP000800094"/>
    </source>
</evidence>
<proteinExistence type="inferred from homology"/>
<dbReference type="GO" id="GO:0005811">
    <property type="term" value="C:lipid droplet"/>
    <property type="evidence" value="ECO:0007669"/>
    <property type="project" value="TreeGrafter"/>
</dbReference>
<evidence type="ECO:0000256" key="1">
    <source>
        <dbReference type="ARBA" id="ARBA00007920"/>
    </source>
</evidence>
<dbReference type="InterPro" id="IPR029058">
    <property type="entry name" value="AB_hydrolase_fold"/>
</dbReference>
<name>A0A6A6IKG9_9PLEO</name>
<organism evidence="5 6">
    <name type="scientific">Trematosphaeria pertusa</name>
    <dbReference type="NCBI Taxonomy" id="390896"/>
    <lineage>
        <taxon>Eukaryota</taxon>
        <taxon>Fungi</taxon>
        <taxon>Dikarya</taxon>
        <taxon>Ascomycota</taxon>
        <taxon>Pezizomycotina</taxon>
        <taxon>Dothideomycetes</taxon>
        <taxon>Pleosporomycetidae</taxon>
        <taxon>Pleosporales</taxon>
        <taxon>Massarineae</taxon>
        <taxon>Trematosphaeriaceae</taxon>
        <taxon>Trematosphaeria</taxon>
    </lineage>
</organism>
<dbReference type="FunFam" id="3.40.50.1820:FF:000223">
    <property type="entry name" value="Lipase/serine esterase"/>
    <property type="match status" value="1"/>
</dbReference>
<dbReference type="RefSeq" id="XP_033685890.1">
    <property type="nucleotide sequence ID" value="XM_033828628.1"/>
</dbReference>
<evidence type="ECO:0000256" key="3">
    <source>
        <dbReference type="SAM" id="Phobius"/>
    </source>
</evidence>
<keyword evidence="2" id="KW-0443">Lipid metabolism</keyword>
<dbReference type="SUPFAM" id="SSF53474">
    <property type="entry name" value="alpha/beta-Hydrolases"/>
    <property type="match status" value="1"/>
</dbReference>
<keyword evidence="3" id="KW-0472">Membrane</keyword>
<comment type="similarity">
    <text evidence="1">Belongs to the putative lipase ROG1 family.</text>
</comment>
<keyword evidence="2" id="KW-0442">Lipid degradation</keyword>
<keyword evidence="3" id="KW-1133">Transmembrane helix</keyword>
<keyword evidence="3" id="KW-0812">Transmembrane</keyword>
<evidence type="ECO:0000313" key="5">
    <source>
        <dbReference type="EMBL" id="KAF2250886.1"/>
    </source>
</evidence>
<dbReference type="PANTHER" id="PTHR12482:SF65">
    <property type="entry name" value="ESTERASE, PUTATIVE (AFU_ORTHOLOGUE AFUA_3G12320)-RELATED"/>
    <property type="match status" value="1"/>
</dbReference>
<reference evidence="5" key="1">
    <citation type="journal article" date="2020" name="Stud. Mycol.">
        <title>101 Dothideomycetes genomes: a test case for predicting lifestyles and emergence of pathogens.</title>
        <authorList>
            <person name="Haridas S."/>
            <person name="Albert R."/>
            <person name="Binder M."/>
            <person name="Bloem J."/>
            <person name="Labutti K."/>
            <person name="Salamov A."/>
            <person name="Andreopoulos B."/>
            <person name="Baker S."/>
            <person name="Barry K."/>
            <person name="Bills G."/>
            <person name="Bluhm B."/>
            <person name="Cannon C."/>
            <person name="Castanera R."/>
            <person name="Culley D."/>
            <person name="Daum C."/>
            <person name="Ezra D."/>
            <person name="Gonzalez J."/>
            <person name="Henrissat B."/>
            <person name="Kuo A."/>
            <person name="Liang C."/>
            <person name="Lipzen A."/>
            <person name="Lutzoni F."/>
            <person name="Magnuson J."/>
            <person name="Mondo S."/>
            <person name="Nolan M."/>
            <person name="Ohm R."/>
            <person name="Pangilinan J."/>
            <person name="Park H.-J."/>
            <person name="Ramirez L."/>
            <person name="Alfaro M."/>
            <person name="Sun H."/>
            <person name="Tritt A."/>
            <person name="Yoshinaga Y."/>
            <person name="Zwiers L.-H."/>
            <person name="Turgeon B."/>
            <person name="Goodwin S."/>
            <person name="Spatafora J."/>
            <person name="Crous P."/>
            <person name="Grigoriev I."/>
        </authorList>
    </citation>
    <scope>NUCLEOTIDE SEQUENCE</scope>
    <source>
        <strain evidence="5">CBS 122368</strain>
    </source>
</reference>
<dbReference type="Gene3D" id="3.40.50.1820">
    <property type="entry name" value="alpha/beta hydrolase"/>
    <property type="match status" value="1"/>
</dbReference>
<dbReference type="InterPro" id="IPR044294">
    <property type="entry name" value="Lipase-like"/>
</dbReference>
<dbReference type="GeneID" id="54581958"/>